<sequence length="109" mass="13046">MPLWSGRIRMQLFCLQRRYSISCFCLYLSRHQKLFHQHVQLGHCKTELEQRRGIVHCVIKDVRRSNIQARVLLLDYTTNNEGFQDMQEQINVFTARDKQLLDEQEALLP</sequence>
<dbReference type="EMBL" id="VJMJ01000205">
    <property type="protein sequence ID" value="KAF0726855.1"/>
    <property type="molecule type" value="Genomic_DNA"/>
</dbReference>
<dbReference type="AlphaFoldDB" id="A0A6G0WI29"/>
<reference evidence="1 2" key="1">
    <citation type="submission" date="2019-07" db="EMBL/GenBank/DDBJ databases">
        <title>Genomics analysis of Aphanomyces spp. identifies a new class of oomycete effector associated with host adaptation.</title>
        <authorList>
            <person name="Gaulin E."/>
        </authorList>
    </citation>
    <scope>NUCLEOTIDE SEQUENCE [LARGE SCALE GENOMIC DNA]</scope>
    <source>
        <strain evidence="1 2">ATCC 201684</strain>
    </source>
</reference>
<dbReference type="Proteomes" id="UP000481153">
    <property type="component" value="Unassembled WGS sequence"/>
</dbReference>
<accession>A0A6G0WI29</accession>
<keyword evidence="2" id="KW-1185">Reference proteome</keyword>
<comment type="caution">
    <text evidence="1">The sequence shown here is derived from an EMBL/GenBank/DDBJ whole genome shotgun (WGS) entry which is preliminary data.</text>
</comment>
<evidence type="ECO:0000313" key="1">
    <source>
        <dbReference type="EMBL" id="KAF0726855.1"/>
    </source>
</evidence>
<gene>
    <name evidence="1" type="ORF">Ae201684_014997</name>
</gene>
<protein>
    <submittedName>
        <fullName evidence="1">Uncharacterized protein</fullName>
    </submittedName>
</protein>
<organism evidence="1 2">
    <name type="scientific">Aphanomyces euteiches</name>
    <dbReference type="NCBI Taxonomy" id="100861"/>
    <lineage>
        <taxon>Eukaryota</taxon>
        <taxon>Sar</taxon>
        <taxon>Stramenopiles</taxon>
        <taxon>Oomycota</taxon>
        <taxon>Saprolegniomycetes</taxon>
        <taxon>Saprolegniales</taxon>
        <taxon>Verrucalvaceae</taxon>
        <taxon>Aphanomyces</taxon>
    </lineage>
</organism>
<name>A0A6G0WI29_9STRA</name>
<evidence type="ECO:0000313" key="2">
    <source>
        <dbReference type="Proteomes" id="UP000481153"/>
    </source>
</evidence>
<proteinExistence type="predicted"/>